<name>A0A2K4ZEN0_9FIRM</name>
<dbReference type="PANTHER" id="PTHR19288">
    <property type="entry name" value="4-NITROPHENYLPHOSPHATASE-RELATED"/>
    <property type="match status" value="1"/>
</dbReference>
<organism evidence="1 2">
    <name type="scientific">Acetatifactor muris</name>
    <dbReference type="NCBI Taxonomy" id="879566"/>
    <lineage>
        <taxon>Bacteria</taxon>
        <taxon>Bacillati</taxon>
        <taxon>Bacillota</taxon>
        <taxon>Clostridia</taxon>
        <taxon>Lachnospirales</taxon>
        <taxon>Lachnospiraceae</taxon>
        <taxon>Acetatifactor</taxon>
    </lineage>
</organism>
<dbReference type="EC" id="3.1.3.18" evidence="1"/>
<dbReference type="PANTHER" id="PTHR19288:SF25">
    <property type="entry name" value="PHOSPHATIDYLGLYCEROPHOSPHATASE GEP4, MITOCHONDRIAL"/>
    <property type="match status" value="1"/>
</dbReference>
<dbReference type="Gene3D" id="3.40.50.1000">
    <property type="entry name" value="HAD superfamily/HAD-like"/>
    <property type="match status" value="1"/>
</dbReference>
<evidence type="ECO:0000313" key="1">
    <source>
        <dbReference type="EMBL" id="SOY28921.1"/>
    </source>
</evidence>
<proteinExistence type="predicted"/>
<dbReference type="GO" id="GO:0008962">
    <property type="term" value="F:phosphatidylglycerophosphatase activity"/>
    <property type="evidence" value="ECO:0007669"/>
    <property type="project" value="InterPro"/>
</dbReference>
<reference evidence="1 2" key="1">
    <citation type="submission" date="2018-01" db="EMBL/GenBank/DDBJ databases">
        <authorList>
            <person name="Gaut B.S."/>
            <person name="Morton B.R."/>
            <person name="Clegg M.T."/>
            <person name="Duvall M.R."/>
        </authorList>
    </citation>
    <scope>NUCLEOTIDE SEQUENCE [LARGE SCALE GENOMIC DNA]</scope>
    <source>
        <strain evidence="1">GP69</strain>
    </source>
</reference>
<dbReference type="SUPFAM" id="SSF56784">
    <property type="entry name" value="HAD-like"/>
    <property type="match status" value="1"/>
</dbReference>
<dbReference type="GO" id="GO:0008967">
    <property type="term" value="F:phosphoglycolate phosphatase activity"/>
    <property type="evidence" value="ECO:0007669"/>
    <property type="project" value="UniProtKB-EC"/>
</dbReference>
<keyword evidence="1" id="KW-0378">Hydrolase</keyword>
<evidence type="ECO:0000313" key="2">
    <source>
        <dbReference type="Proteomes" id="UP000236311"/>
    </source>
</evidence>
<sequence>MLERFYPDRETESAYTINYQELYEKGYRGVIFDIDNTLVPHGAPADEKAVLFFRNLREIGLQTVLLSNNKEPRVKGFADAVGTGYLFKAGKPGRRGYEKAMEVMGTVPESTFFVGDQLFTDVWGAKKAGIFTWLVKPIHPKEEIQIVLKRCLERIVLYFYHRTPPSSGPRCRGGKSGDSKK</sequence>
<dbReference type="Pfam" id="PF00702">
    <property type="entry name" value="Hydrolase"/>
    <property type="match status" value="1"/>
</dbReference>
<gene>
    <name evidence="1" type="primary">gph_2</name>
    <name evidence="1" type="ORF">AMURIS_01636</name>
</gene>
<dbReference type="GO" id="GO:0005737">
    <property type="term" value="C:cytoplasm"/>
    <property type="evidence" value="ECO:0007669"/>
    <property type="project" value="TreeGrafter"/>
</dbReference>
<keyword evidence="2" id="KW-1185">Reference proteome</keyword>
<dbReference type="OrthoDB" id="9787572at2"/>
<dbReference type="InterPro" id="IPR010021">
    <property type="entry name" value="PGPP1/Gep4"/>
</dbReference>
<dbReference type="RefSeq" id="WP_103238987.1">
    <property type="nucleotide sequence ID" value="NZ_CANRXC010000014.1"/>
</dbReference>
<dbReference type="InterPro" id="IPR036412">
    <property type="entry name" value="HAD-like_sf"/>
</dbReference>
<dbReference type="NCBIfam" id="TIGR01668">
    <property type="entry name" value="YqeG_hyp_ppase"/>
    <property type="match status" value="1"/>
</dbReference>
<protein>
    <submittedName>
        <fullName evidence="1">Phosphoglycolate phosphatase</fullName>
        <ecNumber evidence="1">3.1.3.18</ecNumber>
    </submittedName>
</protein>
<dbReference type="InterPro" id="IPR023214">
    <property type="entry name" value="HAD_sf"/>
</dbReference>
<dbReference type="AlphaFoldDB" id="A0A2K4ZEN0"/>
<dbReference type="Proteomes" id="UP000236311">
    <property type="component" value="Unassembled WGS sequence"/>
</dbReference>
<accession>A0A2K4ZEN0</accession>
<dbReference type="EMBL" id="OFSM01000007">
    <property type="protein sequence ID" value="SOY28921.1"/>
    <property type="molecule type" value="Genomic_DNA"/>
</dbReference>